<feature type="domain" description="Disease resistance N-terminal" evidence="9">
    <location>
        <begin position="70"/>
        <end position="154"/>
    </location>
</feature>
<dbReference type="PaxDb" id="65489-OBART11G21750.1"/>
<dbReference type="GO" id="GO:0043531">
    <property type="term" value="F:ADP binding"/>
    <property type="evidence" value="ECO:0007669"/>
    <property type="project" value="InterPro"/>
</dbReference>
<dbReference type="Gene3D" id="1.10.8.430">
    <property type="entry name" value="Helical domain of apoptotic protease-activating factors"/>
    <property type="match status" value="1"/>
</dbReference>
<dbReference type="InterPro" id="IPR027417">
    <property type="entry name" value="P-loop_NTPase"/>
</dbReference>
<organism evidence="12">
    <name type="scientific">Oryza barthii</name>
    <dbReference type="NCBI Taxonomy" id="65489"/>
    <lineage>
        <taxon>Eukaryota</taxon>
        <taxon>Viridiplantae</taxon>
        <taxon>Streptophyta</taxon>
        <taxon>Embryophyta</taxon>
        <taxon>Tracheophyta</taxon>
        <taxon>Spermatophyta</taxon>
        <taxon>Magnoliopsida</taxon>
        <taxon>Liliopsida</taxon>
        <taxon>Poales</taxon>
        <taxon>Poaceae</taxon>
        <taxon>BOP clade</taxon>
        <taxon>Oryzoideae</taxon>
        <taxon>Oryzeae</taxon>
        <taxon>Oryzinae</taxon>
        <taxon>Oryza</taxon>
    </lineage>
</organism>
<evidence type="ECO:0000256" key="7">
    <source>
        <dbReference type="SAM" id="MobiDB-lite"/>
    </source>
</evidence>
<dbReference type="Gene3D" id="1.10.10.10">
    <property type="entry name" value="Winged helix-like DNA-binding domain superfamily/Winged helix DNA-binding domain"/>
    <property type="match status" value="1"/>
</dbReference>
<dbReference type="InterPro" id="IPR041118">
    <property type="entry name" value="Rx_N"/>
</dbReference>
<dbReference type="PANTHER" id="PTHR23155">
    <property type="entry name" value="DISEASE RESISTANCE PROTEIN RP"/>
    <property type="match status" value="1"/>
</dbReference>
<dbReference type="InterPro" id="IPR032675">
    <property type="entry name" value="LRR_dom_sf"/>
</dbReference>
<dbReference type="Gene3D" id="1.20.5.4130">
    <property type="match status" value="1"/>
</dbReference>
<dbReference type="AlphaFoldDB" id="A0A0D3HPL4"/>
<dbReference type="GO" id="GO:0002758">
    <property type="term" value="P:innate immune response-activating signaling pathway"/>
    <property type="evidence" value="ECO:0007669"/>
    <property type="project" value="UniProtKB-ARBA"/>
</dbReference>
<dbReference type="InterPro" id="IPR042197">
    <property type="entry name" value="Apaf_helical"/>
</dbReference>
<evidence type="ECO:0000259" key="9">
    <source>
        <dbReference type="Pfam" id="PF18052"/>
    </source>
</evidence>
<dbReference type="EnsemblPlants" id="OBART11G21750.1">
    <property type="protein sequence ID" value="OBART11G21750.1"/>
    <property type="gene ID" value="OBART11G21750"/>
</dbReference>
<keyword evidence="2" id="KW-0433">Leucine-rich repeat</keyword>
<dbReference type="STRING" id="65489.A0A0D3HPL4"/>
<dbReference type="Pfam" id="PF00931">
    <property type="entry name" value="NB-ARC"/>
    <property type="match status" value="1"/>
</dbReference>
<reference evidence="12" key="2">
    <citation type="submission" date="2015-03" db="UniProtKB">
        <authorList>
            <consortium name="EnsemblPlants"/>
        </authorList>
    </citation>
    <scope>IDENTIFICATION</scope>
</reference>
<feature type="compositionally biased region" description="Basic and acidic residues" evidence="7">
    <location>
        <begin position="994"/>
        <end position="1008"/>
    </location>
</feature>
<dbReference type="InterPro" id="IPR038005">
    <property type="entry name" value="RX-like_CC"/>
</dbReference>
<feature type="domain" description="NB-ARC" evidence="8">
    <location>
        <begin position="241"/>
        <end position="415"/>
    </location>
</feature>
<evidence type="ECO:0000256" key="4">
    <source>
        <dbReference type="ARBA" id="ARBA00022741"/>
    </source>
</evidence>
<dbReference type="Pfam" id="PF23598">
    <property type="entry name" value="LRR_14"/>
    <property type="match status" value="1"/>
</dbReference>
<evidence type="ECO:0000313" key="12">
    <source>
        <dbReference type="EnsemblPlants" id="OBART11G21750.1"/>
    </source>
</evidence>
<keyword evidence="3" id="KW-0677">Repeat</keyword>
<evidence type="ECO:0000256" key="6">
    <source>
        <dbReference type="ARBA" id="ARBA00023054"/>
    </source>
</evidence>
<evidence type="ECO:0008006" key="14">
    <source>
        <dbReference type="Google" id="ProtNLM"/>
    </source>
</evidence>
<dbReference type="InterPro" id="IPR002182">
    <property type="entry name" value="NB-ARC"/>
</dbReference>
<dbReference type="FunFam" id="3.40.50.300:FF:001091">
    <property type="entry name" value="Probable disease resistance protein At1g61300"/>
    <property type="match status" value="1"/>
</dbReference>
<comment type="similarity">
    <text evidence="1">Belongs to the disease resistance NB-LRR family.</text>
</comment>
<dbReference type="HOGENOM" id="CLU_000837_25_0_1"/>
<dbReference type="InterPro" id="IPR036388">
    <property type="entry name" value="WH-like_DNA-bd_sf"/>
</dbReference>
<dbReference type="InterPro" id="IPR055414">
    <property type="entry name" value="LRR_R13L4/SHOC2-like"/>
</dbReference>
<dbReference type="eggNOG" id="KOG4658">
    <property type="taxonomic scope" value="Eukaryota"/>
</dbReference>
<dbReference type="Pfam" id="PF23559">
    <property type="entry name" value="WHD_DRP"/>
    <property type="match status" value="1"/>
</dbReference>
<dbReference type="Gramene" id="OBART11G21750.1">
    <property type="protein sequence ID" value="OBART11G21750.1"/>
    <property type="gene ID" value="OBART11G21750"/>
</dbReference>
<dbReference type="InterPro" id="IPR058922">
    <property type="entry name" value="WHD_DRP"/>
</dbReference>
<name>A0A0D3HPL4_9ORYZ</name>
<keyword evidence="6" id="KW-0175">Coiled coil</keyword>
<evidence type="ECO:0000259" key="10">
    <source>
        <dbReference type="Pfam" id="PF23559"/>
    </source>
</evidence>
<feature type="compositionally biased region" description="Acidic residues" evidence="7">
    <location>
        <begin position="1009"/>
        <end position="1025"/>
    </location>
</feature>
<reference evidence="12" key="1">
    <citation type="journal article" date="2009" name="Rice">
        <title>De Novo Next Generation Sequencing of Plant Genomes.</title>
        <authorList>
            <person name="Rounsley S."/>
            <person name="Marri P.R."/>
            <person name="Yu Y."/>
            <person name="He R."/>
            <person name="Sisneros N."/>
            <person name="Goicoechea J.L."/>
            <person name="Lee S.J."/>
            <person name="Angelova A."/>
            <person name="Kudrna D."/>
            <person name="Luo M."/>
            <person name="Affourtit J."/>
            <person name="Desany B."/>
            <person name="Knight J."/>
            <person name="Niazi F."/>
            <person name="Egholm M."/>
            <person name="Wing R.A."/>
        </authorList>
    </citation>
    <scope>NUCLEOTIDE SEQUENCE [LARGE SCALE GENOMIC DNA]</scope>
    <source>
        <strain evidence="12">cv. IRGC 105608</strain>
    </source>
</reference>
<evidence type="ECO:0000259" key="11">
    <source>
        <dbReference type="Pfam" id="PF23598"/>
    </source>
</evidence>
<dbReference type="FunFam" id="1.10.10.10:FF:000322">
    <property type="entry name" value="Probable disease resistance protein At1g63360"/>
    <property type="match status" value="1"/>
</dbReference>
<dbReference type="GO" id="GO:0042742">
    <property type="term" value="P:defense response to bacterium"/>
    <property type="evidence" value="ECO:0007669"/>
    <property type="project" value="UniProtKB-ARBA"/>
</dbReference>
<dbReference type="GO" id="GO:0009626">
    <property type="term" value="P:plant-type hypersensitive response"/>
    <property type="evidence" value="ECO:0007669"/>
    <property type="project" value="UniProtKB-ARBA"/>
</dbReference>
<dbReference type="SUPFAM" id="SSF52540">
    <property type="entry name" value="P-loop containing nucleoside triphosphate hydrolases"/>
    <property type="match status" value="1"/>
</dbReference>
<protein>
    <recommendedName>
        <fullName evidence="14">NBS-LRR-like resistance protein</fullName>
    </recommendedName>
</protein>
<dbReference type="Pfam" id="PF18052">
    <property type="entry name" value="Rx_N"/>
    <property type="match status" value="1"/>
</dbReference>
<dbReference type="Gene3D" id="3.40.50.300">
    <property type="entry name" value="P-loop containing nucleotide triphosphate hydrolases"/>
    <property type="match status" value="1"/>
</dbReference>
<keyword evidence="5" id="KW-0611">Plant defense</keyword>
<dbReference type="CDD" id="cd14798">
    <property type="entry name" value="RX-CC_like"/>
    <property type="match status" value="1"/>
</dbReference>
<feature type="domain" description="Disease resistance protein winged helix" evidence="10">
    <location>
        <begin position="502"/>
        <end position="584"/>
    </location>
</feature>
<dbReference type="InterPro" id="IPR044974">
    <property type="entry name" value="Disease_R_plants"/>
</dbReference>
<dbReference type="Gene3D" id="3.80.10.10">
    <property type="entry name" value="Ribonuclease Inhibitor"/>
    <property type="match status" value="1"/>
</dbReference>
<sequence>MQCMSLSNNFPQSDRKNEVSQQHLAGTLTLPRFHPPPIFFLLLPPAPGIHFPHSTSKAPSPTSMELAMGAIGSVLPRLAELLKEEYKLQKGVKNDVESLSRELAAMHIALERVAKVPREMVELDVKLWASNVRELSYAIEDAIDAFVVRVAEGSNLVDPINQGFFKRILRKTSDLIRKGKARREIAEGICDIKELADEVAELRARYKFDAAAAATTPATATVDPRILALYKDITELVGIEEARDELIGMLSRPADDDQLNIVSVVGFGGLGKTTLAKLVYDKLKGQFDCAAFVSVGQNPDLKKVLTDMIYDLDRQRYISIHNSKMDERLLINELRDFLHNKRYIIIIDDIWEEKLWEYIKCAFYRNKLCSRIITTTRKVTVSKACCSHDDAIYRMKPLSDDASKRLFYKRIFKHDNGCPPELEQVSIGILKKCAGMPLAIITIASLLANKQVQTRDQWHDVFNSIGRGLTEESKVEDMTKILSFSYYDLPCHLKTCLLYLSIFPEDFIISRDHLVRMWIAEGVVQKTTNQKDDVLVELGENYFYELINRSMIQPWDENDFMYYKDGYDNAIISCRVHDMVLDLILSLSKEENFVTILDQERGASSLSKAHRISLRDCNVVHTIPEATVPKVRFLSLLRADVHMTPAITSFPILRVLDLYNCHFEESYHLKHLGNLFHLRYLRLHCGCITKLPNEIGNLQFLQTLDVHGSRSIKELPPAIYQLRRLMFLYFPENISLSDRIGELTSLLELSPVDVFRRTSSIDVNGDSFSLLKALGNLTELRDLTIEVWSSEVSSIGRILGEVLCNLHKLRRLILRGVHGIVHLDSLPEFLDLPQHIHVLGIKPMYFFTVLPVWFNSPIDLPYLSFLDLSICDMRQEHVEKLGRLPALQVLWIQINRESEWLVIGAGAFPSLTDCTFIQYCGLVFQPGAMPKVRKLEFNINVVDSEDINFDVGLGNLASIEEVTIDLLCEDAVEWEVEEVENVLRHVADIHPKHPTLEMRRSDEDKMVLDDEEEQQSEDPMEDSDMEENRAPDSMASESS</sequence>
<proteinExistence type="inferred from homology"/>
<feature type="domain" description="Disease resistance R13L4/SHOC-2-like LRR" evidence="11">
    <location>
        <begin position="630"/>
        <end position="996"/>
    </location>
</feature>
<accession>A0A0D3HPL4</accession>
<dbReference type="SUPFAM" id="SSF52058">
    <property type="entry name" value="L domain-like"/>
    <property type="match status" value="1"/>
</dbReference>
<dbReference type="PRINTS" id="PR00364">
    <property type="entry name" value="DISEASERSIST"/>
</dbReference>
<evidence type="ECO:0000256" key="5">
    <source>
        <dbReference type="ARBA" id="ARBA00022821"/>
    </source>
</evidence>
<feature type="region of interest" description="Disordered" evidence="7">
    <location>
        <begin position="994"/>
        <end position="1039"/>
    </location>
</feature>
<keyword evidence="13" id="KW-1185">Reference proteome</keyword>
<evidence type="ECO:0000256" key="3">
    <source>
        <dbReference type="ARBA" id="ARBA00022737"/>
    </source>
</evidence>
<evidence type="ECO:0000313" key="13">
    <source>
        <dbReference type="Proteomes" id="UP000026960"/>
    </source>
</evidence>
<evidence type="ECO:0000256" key="1">
    <source>
        <dbReference type="ARBA" id="ARBA00008894"/>
    </source>
</evidence>
<evidence type="ECO:0000259" key="8">
    <source>
        <dbReference type="Pfam" id="PF00931"/>
    </source>
</evidence>
<dbReference type="PANTHER" id="PTHR23155:SF1116">
    <property type="entry name" value="OS12G0273300 PROTEIN"/>
    <property type="match status" value="1"/>
</dbReference>
<evidence type="ECO:0000256" key="2">
    <source>
        <dbReference type="ARBA" id="ARBA00022614"/>
    </source>
</evidence>
<keyword evidence="4" id="KW-0547">Nucleotide-binding</keyword>
<dbReference type="Proteomes" id="UP000026960">
    <property type="component" value="Chromosome 11"/>
</dbReference>